<dbReference type="Pfam" id="PF01814">
    <property type="entry name" value="Hemerythrin"/>
    <property type="match status" value="1"/>
</dbReference>
<dbReference type="InterPro" id="IPR012312">
    <property type="entry name" value="Hemerythrin-like"/>
</dbReference>
<dbReference type="eggNOG" id="ENOG5033DY8">
    <property type="taxonomic scope" value="Bacteria"/>
</dbReference>
<evidence type="ECO:0000313" key="3">
    <source>
        <dbReference type="Proteomes" id="UP000016761"/>
    </source>
</evidence>
<dbReference type="AlphaFoldDB" id="U4T2J4"/>
<evidence type="ECO:0000259" key="1">
    <source>
        <dbReference type="Pfam" id="PF01814"/>
    </source>
</evidence>
<evidence type="ECO:0000313" key="2">
    <source>
        <dbReference type="EMBL" id="ERL55222.1"/>
    </source>
</evidence>
<name>U4T2J4_9GAMM</name>
<proteinExistence type="predicted"/>
<protein>
    <recommendedName>
        <fullName evidence="1">Hemerythrin-like domain-containing protein</fullName>
    </recommendedName>
</protein>
<comment type="caution">
    <text evidence="2">The sequence shown here is derived from an EMBL/GenBank/DDBJ whole genome shotgun (WGS) entry which is preliminary data.</text>
</comment>
<sequence length="159" mass="18395">MKRAAQLQPLSRQHHLGLNISRHAKECTDEPKEIAKHWLNLTSYINEMQNHFQIEDNLIANALQPYRNAKPAVASALNTLDEQHKSLHVLMAEIQESTQSQSNPVTMIQVRKLGTLLYDHIRFEERELFPMVESYLTKEALDAIYDASPDSIKRPDEHR</sequence>
<dbReference type="STRING" id="1354303.M917_1955"/>
<dbReference type="Proteomes" id="UP000016761">
    <property type="component" value="Unassembled WGS sequence"/>
</dbReference>
<dbReference type="EMBL" id="AUSW01000033">
    <property type="protein sequence ID" value="ERL55222.1"/>
    <property type="molecule type" value="Genomic_DNA"/>
</dbReference>
<organism evidence="2 3">
    <name type="scientific">Psychrobacter aquaticus CMS 56</name>
    <dbReference type="NCBI Taxonomy" id="1354303"/>
    <lineage>
        <taxon>Bacteria</taxon>
        <taxon>Pseudomonadati</taxon>
        <taxon>Pseudomonadota</taxon>
        <taxon>Gammaproteobacteria</taxon>
        <taxon>Moraxellales</taxon>
        <taxon>Moraxellaceae</taxon>
        <taxon>Psychrobacter</taxon>
    </lineage>
</organism>
<keyword evidence="3" id="KW-1185">Reference proteome</keyword>
<dbReference type="RefSeq" id="WP_021814580.1">
    <property type="nucleotide sequence ID" value="NZ_AUSW01000033.1"/>
</dbReference>
<feature type="domain" description="Hemerythrin-like" evidence="1">
    <location>
        <begin position="13"/>
        <end position="132"/>
    </location>
</feature>
<reference evidence="2 3" key="1">
    <citation type="journal article" date="2013" name="Genome Announc.">
        <title>Draft Genome Sequence of Psychrobacter aquaticus Strain CMS 56T, Isolated from a Cyanobacterial Mat Sample Collected from Water Bodies in the McMurdo Dry Valley Region of Antarctica.</title>
        <authorList>
            <person name="Reddy G.S."/>
            <person name="Ara S."/>
            <person name="Singh A."/>
            <person name="Kumar Pinnaka A."/>
            <person name="Shivaji S."/>
        </authorList>
    </citation>
    <scope>NUCLEOTIDE SEQUENCE [LARGE SCALE GENOMIC DNA]</scope>
    <source>
        <strain evidence="2 3">CMS 56</strain>
    </source>
</reference>
<gene>
    <name evidence="2" type="ORF">M917_1955</name>
</gene>
<dbReference type="Gene3D" id="1.20.120.520">
    <property type="entry name" value="nmb1532 protein domain like"/>
    <property type="match status" value="1"/>
</dbReference>
<accession>U4T2J4</accession>
<dbReference type="OrthoDB" id="9793254at2"/>
<dbReference type="PATRIC" id="fig|1354303.4.peg.1920"/>